<proteinExistence type="predicted"/>
<protein>
    <submittedName>
        <fullName evidence="2">Uncharacterized protein</fullName>
    </submittedName>
</protein>
<sequence>MAALISIMDVLGKAPNHLAKVLGEAPYVLIKPLKALGKKCDVGEKSWSTNKSLNVEYKYCCMDHCVSVTTVVLEENTAITEDGIIGQSTTLQDLPALSLQPGYAIHGRSTTVWRESKNGDDGRIL</sequence>
<dbReference type="AlphaFoldDB" id="A0A914WRY0"/>
<accession>A0A914WRY0</accession>
<evidence type="ECO:0000313" key="1">
    <source>
        <dbReference type="Proteomes" id="UP000887566"/>
    </source>
</evidence>
<keyword evidence="1" id="KW-1185">Reference proteome</keyword>
<name>A0A914WRY0_9BILA</name>
<reference evidence="2" key="1">
    <citation type="submission" date="2022-11" db="UniProtKB">
        <authorList>
            <consortium name="WormBaseParasite"/>
        </authorList>
    </citation>
    <scope>IDENTIFICATION</scope>
</reference>
<evidence type="ECO:0000313" key="2">
    <source>
        <dbReference type="WBParaSite" id="PSAMB.scaffold4914size13166.g25487.t1"/>
    </source>
</evidence>
<dbReference type="Proteomes" id="UP000887566">
    <property type="component" value="Unplaced"/>
</dbReference>
<dbReference type="WBParaSite" id="PSAMB.scaffold4914size13166.g25487.t1">
    <property type="protein sequence ID" value="PSAMB.scaffold4914size13166.g25487.t1"/>
    <property type="gene ID" value="PSAMB.scaffold4914size13166.g25487"/>
</dbReference>
<organism evidence="1 2">
    <name type="scientific">Plectus sambesii</name>
    <dbReference type="NCBI Taxonomy" id="2011161"/>
    <lineage>
        <taxon>Eukaryota</taxon>
        <taxon>Metazoa</taxon>
        <taxon>Ecdysozoa</taxon>
        <taxon>Nematoda</taxon>
        <taxon>Chromadorea</taxon>
        <taxon>Plectida</taxon>
        <taxon>Plectina</taxon>
        <taxon>Plectoidea</taxon>
        <taxon>Plectidae</taxon>
        <taxon>Plectus</taxon>
    </lineage>
</organism>